<protein>
    <submittedName>
        <fullName evidence="1">Uncharacterized protein</fullName>
    </submittedName>
</protein>
<evidence type="ECO:0000313" key="2">
    <source>
        <dbReference type="Proteomes" id="UP000237798"/>
    </source>
</evidence>
<dbReference type="OrthoDB" id="2048790at2"/>
<evidence type="ECO:0000313" key="1">
    <source>
        <dbReference type="EMBL" id="PRR78696.1"/>
    </source>
</evidence>
<sequence length="99" mass="11367">MSRGIGGACRKVLEDKETVIYEYSAYNLNEPKLKDVSNIFDGAIIIRKSGLVDSEIHEKIKKSPKSRKRIVMKRIPVDVDFSNLFSEKMIEIENCSNCW</sequence>
<proteinExistence type="predicted"/>
<keyword evidence="2" id="KW-1185">Reference proteome</keyword>
<name>A0A2T0B481_9CLOT</name>
<dbReference type="EMBL" id="PVXP01000117">
    <property type="protein sequence ID" value="PRR78696.1"/>
    <property type="molecule type" value="Genomic_DNA"/>
</dbReference>
<dbReference type="Proteomes" id="UP000237798">
    <property type="component" value="Unassembled WGS sequence"/>
</dbReference>
<organism evidence="1 2">
    <name type="scientific">Clostridium luticellarii</name>
    <dbReference type="NCBI Taxonomy" id="1691940"/>
    <lineage>
        <taxon>Bacteria</taxon>
        <taxon>Bacillati</taxon>
        <taxon>Bacillota</taxon>
        <taxon>Clostridia</taxon>
        <taxon>Eubacteriales</taxon>
        <taxon>Clostridiaceae</taxon>
        <taxon>Clostridium</taxon>
    </lineage>
</organism>
<accession>A0A2T0B481</accession>
<dbReference type="RefSeq" id="WP_106011130.1">
    <property type="nucleotide sequence ID" value="NZ_PVXP01000117.1"/>
</dbReference>
<reference evidence="1 2" key="1">
    <citation type="submission" date="2018-03" db="EMBL/GenBank/DDBJ databases">
        <title>Genome sequence of Clostridium luticellarii DSM 29923.</title>
        <authorList>
            <person name="Poehlein A."/>
            <person name="Daniel R."/>
        </authorList>
    </citation>
    <scope>NUCLEOTIDE SEQUENCE [LARGE SCALE GENOMIC DNA]</scope>
    <source>
        <strain evidence="1 2">DSM 29923</strain>
    </source>
</reference>
<comment type="caution">
    <text evidence="1">The sequence shown here is derived from an EMBL/GenBank/DDBJ whole genome shotgun (WGS) entry which is preliminary data.</text>
</comment>
<dbReference type="AlphaFoldDB" id="A0A2T0B481"/>
<gene>
    <name evidence="1" type="ORF">CLLU_35990</name>
</gene>